<accession>A0A645DH13</accession>
<gene>
    <name evidence="3" type="ORF">SDC9_135214</name>
</gene>
<dbReference type="EMBL" id="VSSQ01035792">
    <property type="protein sequence ID" value="MPM88113.1"/>
    <property type="molecule type" value="Genomic_DNA"/>
</dbReference>
<evidence type="ECO:0000313" key="3">
    <source>
        <dbReference type="EMBL" id="MPM88113.1"/>
    </source>
</evidence>
<name>A0A645DH13_9ZZZZ</name>
<evidence type="ECO:0000259" key="2">
    <source>
        <dbReference type="Pfam" id="PF08308"/>
    </source>
</evidence>
<comment type="caution">
    <text evidence="3">The sequence shown here is derived from an EMBL/GenBank/DDBJ whole genome shotgun (WGS) entry which is preliminary data.</text>
</comment>
<feature type="domain" description="PEGA" evidence="2">
    <location>
        <begin position="203"/>
        <end position="255"/>
    </location>
</feature>
<sequence>MALLLVLAAAAWMFGDSKPTPDVPPVAQANGDTGGESSPQVVTTGPEPSGPPAVVASAEAVAPTAAASAEPAPLQPITPASVTVAANSTFPPASTPAATSVTIAPLPPVASDTARPGTQPAASAASVPGGGRNGQASLPGTAPGAASGAAIAPDAGWPTGTASTNGSATTAMASEPAVRTEPTPAASGKPGSYVRLSIRPWGKVTVNGVDKGTSPPLVRMWLPEGEHSIVIENGNFPSYSTRVKVVDKKDASVSHRFGG</sequence>
<feature type="compositionally biased region" description="Low complexity" evidence="1">
    <location>
        <begin position="136"/>
        <end position="174"/>
    </location>
</feature>
<proteinExistence type="predicted"/>
<dbReference type="AlphaFoldDB" id="A0A645DH13"/>
<dbReference type="Pfam" id="PF08308">
    <property type="entry name" value="PEGA"/>
    <property type="match status" value="1"/>
</dbReference>
<feature type="region of interest" description="Disordered" evidence="1">
    <location>
        <begin position="107"/>
        <end position="192"/>
    </location>
</feature>
<reference evidence="3" key="1">
    <citation type="submission" date="2019-08" db="EMBL/GenBank/DDBJ databases">
        <authorList>
            <person name="Kucharzyk K."/>
            <person name="Murdoch R.W."/>
            <person name="Higgins S."/>
            <person name="Loffler F."/>
        </authorList>
    </citation>
    <scope>NUCLEOTIDE SEQUENCE</scope>
</reference>
<protein>
    <recommendedName>
        <fullName evidence="2">PEGA domain-containing protein</fullName>
    </recommendedName>
</protein>
<organism evidence="3">
    <name type="scientific">bioreactor metagenome</name>
    <dbReference type="NCBI Taxonomy" id="1076179"/>
    <lineage>
        <taxon>unclassified sequences</taxon>
        <taxon>metagenomes</taxon>
        <taxon>ecological metagenomes</taxon>
    </lineage>
</organism>
<feature type="region of interest" description="Disordered" evidence="1">
    <location>
        <begin position="17"/>
        <end position="53"/>
    </location>
</feature>
<evidence type="ECO:0000256" key="1">
    <source>
        <dbReference type="SAM" id="MobiDB-lite"/>
    </source>
</evidence>
<dbReference type="InterPro" id="IPR013229">
    <property type="entry name" value="PEGA"/>
</dbReference>